<dbReference type="SUPFAM" id="SSF52283">
    <property type="entry name" value="Formate/glycerate dehydrogenase catalytic domain-like"/>
    <property type="match status" value="1"/>
</dbReference>
<dbReference type="GO" id="GO:0051287">
    <property type="term" value="F:NAD binding"/>
    <property type="evidence" value="ECO:0007669"/>
    <property type="project" value="InterPro"/>
</dbReference>
<name>A0A520N1B1_9GAMM</name>
<keyword evidence="3" id="KW-0520">NAD</keyword>
<evidence type="ECO:0000256" key="3">
    <source>
        <dbReference type="ARBA" id="ARBA00023027"/>
    </source>
</evidence>
<protein>
    <recommendedName>
        <fullName evidence="9">4-phosphoerythronate dehydrogenase</fullName>
    </recommendedName>
</protein>
<dbReference type="Gene3D" id="3.40.50.720">
    <property type="entry name" value="NAD(P)-binding Rossmann-like Domain"/>
    <property type="match status" value="2"/>
</dbReference>
<dbReference type="SUPFAM" id="SSF51735">
    <property type="entry name" value="NAD(P)-binding Rossmann-fold domains"/>
    <property type="match status" value="1"/>
</dbReference>
<evidence type="ECO:0000256" key="2">
    <source>
        <dbReference type="ARBA" id="ARBA00023002"/>
    </source>
</evidence>
<evidence type="ECO:0000313" key="8">
    <source>
        <dbReference type="Proteomes" id="UP000315825"/>
    </source>
</evidence>
<feature type="domain" description="D-isomer specific 2-hydroxyacid dehydrogenase catalytic" evidence="5">
    <location>
        <begin position="20"/>
        <end position="268"/>
    </location>
</feature>
<evidence type="ECO:0000256" key="1">
    <source>
        <dbReference type="ARBA" id="ARBA00005854"/>
    </source>
</evidence>
<dbReference type="GO" id="GO:0016616">
    <property type="term" value="F:oxidoreductase activity, acting on the CH-OH group of donors, NAD or NADP as acceptor"/>
    <property type="evidence" value="ECO:0007669"/>
    <property type="project" value="InterPro"/>
</dbReference>
<comment type="caution">
    <text evidence="7">The sequence shown here is derived from an EMBL/GenBank/DDBJ whole genome shotgun (WGS) entry which is preliminary data.</text>
</comment>
<accession>A0A520N1B1</accession>
<dbReference type="InterPro" id="IPR006139">
    <property type="entry name" value="D-isomer_2_OHA_DH_cat_dom"/>
</dbReference>
<dbReference type="Pfam" id="PF02826">
    <property type="entry name" value="2-Hacid_dh_C"/>
    <property type="match status" value="1"/>
</dbReference>
<gene>
    <name evidence="7" type="ORF">EVA92_00555</name>
</gene>
<dbReference type="InterPro" id="IPR050418">
    <property type="entry name" value="D-iso_2-hydroxyacid_DH_PdxB"/>
</dbReference>
<sequence>MKIKIDNKIPYIDYFTRNLNNDIDFFDDQSFNIESVKDESIVIVRSTYNTHNLNVPSCVKLICSVSAGEDHIDKKQLKEKRIPFSFSTGANASAVAEYFFSCLAILLENKEYSFKDDKTLVIGNGNIGSKVYETLSAFNFNVDVFDPFKFSSIQDLNDLDAYKIITLHIPLTLDSEYPTKDLINENFLKKMRKNSILINTSRGGVVSEKDFLNQNKVRIISDVFKNEPNINMNYHDKSYIGTPHIAGHSQFARYQMTKMAFAKIYDFLGLNVPKFDPLETIPFKKFNLPKFKKDIDNYGFPVDLILGTYNPILDKFDTECFKEFRDNYNNRAGFAQRAICHSDQGNYDLLIQQLGFKIK</sequence>
<organism evidence="7 8">
    <name type="scientific">SAR86 cluster bacterium</name>
    <dbReference type="NCBI Taxonomy" id="2030880"/>
    <lineage>
        <taxon>Bacteria</taxon>
        <taxon>Pseudomonadati</taxon>
        <taxon>Pseudomonadota</taxon>
        <taxon>Gammaproteobacteria</taxon>
        <taxon>SAR86 cluster</taxon>
    </lineage>
</organism>
<evidence type="ECO:0000259" key="5">
    <source>
        <dbReference type="Pfam" id="PF00389"/>
    </source>
</evidence>
<dbReference type="AlphaFoldDB" id="A0A520N1B1"/>
<proteinExistence type="inferred from homology"/>
<feature type="domain" description="D-isomer specific 2-hydroxyacid dehydrogenase NAD-binding" evidence="6">
    <location>
        <begin position="113"/>
        <end position="246"/>
    </location>
</feature>
<dbReference type="PANTHER" id="PTHR43761:SF1">
    <property type="entry name" value="D-ISOMER SPECIFIC 2-HYDROXYACID DEHYDROGENASE CATALYTIC DOMAIN-CONTAINING PROTEIN-RELATED"/>
    <property type="match status" value="1"/>
</dbReference>
<reference evidence="7 8" key="1">
    <citation type="submission" date="2019-02" db="EMBL/GenBank/DDBJ databases">
        <title>Prokaryotic population dynamics and viral predation in marine succession experiment using metagenomics: the confinement effect.</title>
        <authorList>
            <person name="Haro-Moreno J.M."/>
            <person name="Rodriguez-Valera F."/>
            <person name="Lopez-Perez M."/>
        </authorList>
    </citation>
    <scope>NUCLEOTIDE SEQUENCE [LARGE SCALE GENOMIC DNA]</scope>
    <source>
        <strain evidence="7">MED-G159</strain>
    </source>
</reference>
<evidence type="ECO:0000259" key="6">
    <source>
        <dbReference type="Pfam" id="PF02826"/>
    </source>
</evidence>
<dbReference type="Proteomes" id="UP000315825">
    <property type="component" value="Unassembled WGS sequence"/>
</dbReference>
<dbReference type="EMBL" id="SHBE01000001">
    <property type="protein sequence ID" value="RZO27269.1"/>
    <property type="molecule type" value="Genomic_DNA"/>
</dbReference>
<dbReference type="Pfam" id="PF00389">
    <property type="entry name" value="2-Hacid_dh"/>
    <property type="match status" value="1"/>
</dbReference>
<comment type="similarity">
    <text evidence="1 4">Belongs to the D-isomer specific 2-hydroxyacid dehydrogenase family.</text>
</comment>
<keyword evidence="2 4" id="KW-0560">Oxidoreductase</keyword>
<evidence type="ECO:0000256" key="4">
    <source>
        <dbReference type="RuleBase" id="RU003719"/>
    </source>
</evidence>
<evidence type="ECO:0008006" key="9">
    <source>
        <dbReference type="Google" id="ProtNLM"/>
    </source>
</evidence>
<evidence type="ECO:0000313" key="7">
    <source>
        <dbReference type="EMBL" id="RZO27269.1"/>
    </source>
</evidence>
<dbReference type="InterPro" id="IPR036291">
    <property type="entry name" value="NAD(P)-bd_dom_sf"/>
</dbReference>
<dbReference type="InterPro" id="IPR006140">
    <property type="entry name" value="D-isomer_DH_NAD-bd"/>
</dbReference>
<dbReference type="PANTHER" id="PTHR43761">
    <property type="entry name" value="D-ISOMER SPECIFIC 2-HYDROXYACID DEHYDROGENASE FAMILY PROTEIN (AFU_ORTHOLOGUE AFUA_1G13630)"/>
    <property type="match status" value="1"/>
</dbReference>